<comment type="caution">
    <text evidence="3">The sequence shown here is derived from an EMBL/GenBank/DDBJ whole genome shotgun (WGS) entry which is preliminary data.</text>
</comment>
<gene>
    <name evidence="3" type="ORF">FB458_0974</name>
</gene>
<dbReference type="InterPro" id="IPR000073">
    <property type="entry name" value="AB_hydrolase_1"/>
</dbReference>
<dbReference type="PRINTS" id="PR00412">
    <property type="entry name" value="EPOXHYDRLASE"/>
</dbReference>
<dbReference type="Gene3D" id="3.40.50.1820">
    <property type="entry name" value="alpha/beta hydrolase"/>
    <property type="match status" value="1"/>
</dbReference>
<evidence type="ECO:0000313" key="3">
    <source>
        <dbReference type="EMBL" id="TQJ07903.1"/>
    </source>
</evidence>
<protein>
    <submittedName>
        <fullName evidence="3">Pimeloyl-ACP methyl ester carboxylesterase</fullName>
    </submittedName>
</protein>
<dbReference type="Pfam" id="PF00561">
    <property type="entry name" value="Abhydrolase_1"/>
    <property type="match status" value="1"/>
</dbReference>
<dbReference type="AlphaFoldDB" id="A0A542DXT6"/>
<dbReference type="InterPro" id="IPR029058">
    <property type="entry name" value="AB_hydrolase_fold"/>
</dbReference>
<feature type="domain" description="AB hydrolase-1" evidence="2">
    <location>
        <begin position="42"/>
        <end position="296"/>
    </location>
</feature>
<dbReference type="PANTHER" id="PTHR43329">
    <property type="entry name" value="EPOXIDE HYDROLASE"/>
    <property type="match status" value="1"/>
</dbReference>
<dbReference type="Proteomes" id="UP000317893">
    <property type="component" value="Unassembled WGS sequence"/>
</dbReference>
<reference evidence="3 4" key="1">
    <citation type="submission" date="2019-06" db="EMBL/GenBank/DDBJ databases">
        <title>Sequencing the genomes of 1000 actinobacteria strains.</title>
        <authorList>
            <person name="Klenk H.-P."/>
        </authorList>
    </citation>
    <scope>NUCLEOTIDE SEQUENCE [LARGE SCALE GENOMIC DNA]</scope>
    <source>
        <strain evidence="3 4">DSM 18607</strain>
    </source>
</reference>
<dbReference type="GO" id="GO:0016787">
    <property type="term" value="F:hydrolase activity"/>
    <property type="evidence" value="ECO:0007669"/>
    <property type="project" value="UniProtKB-KW"/>
</dbReference>
<dbReference type="SUPFAM" id="SSF53474">
    <property type="entry name" value="alpha/beta-Hydrolases"/>
    <property type="match status" value="1"/>
</dbReference>
<evidence type="ECO:0000313" key="4">
    <source>
        <dbReference type="Proteomes" id="UP000317893"/>
    </source>
</evidence>
<accession>A0A542DXT6</accession>
<name>A0A542DXT6_9MICO</name>
<evidence type="ECO:0000256" key="1">
    <source>
        <dbReference type="ARBA" id="ARBA00022801"/>
    </source>
</evidence>
<evidence type="ECO:0000259" key="2">
    <source>
        <dbReference type="Pfam" id="PF00561"/>
    </source>
</evidence>
<keyword evidence="1" id="KW-0378">Hydrolase</keyword>
<dbReference type="EMBL" id="VFMN01000001">
    <property type="protein sequence ID" value="TQJ07903.1"/>
    <property type="molecule type" value="Genomic_DNA"/>
</dbReference>
<proteinExistence type="predicted"/>
<keyword evidence="4" id="KW-1185">Reference proteome</keyword>
<sequence>MTPDDPPMTNDAASVLLGGPWTHRFVSAGGTRFHVAEVGEGPLVLLLHGFPQFWYAWRHQLVALADAGYRAAAMDLRGYGASDKPPRGYATYAGAADAARVVRALGEEQAVLVGQGLGGFIAWSVPTLQPGVARAVASLSMPHPRVARRASYLDPRQRRANRYLLDLQVPFRPERAMATGPGYVEALLREWSSPSSGFPTEEDVQRYAASMALPFVAHSAAEHYRWFGRSQLRQDGPLFNRRLKPPVRQPVLVLQGADDGCVLPAATYGRSRRYAAGGYEEHLVTGAGHFLAEEAPEEVSSLLLDWLGRLPRAPRP</sequence>
<dbReference type="InterPro" id="IPR000639">
    <property type="entry name" value="Epox_hydrolase-like"/>
</dbReference>
<organism evidence="3 4">
    <name type="scientific">Lapillicoccus jejuensis</name>
    <dbReference type="NCBI Taxonomy" id="402171"/>
    <lineage>
        <taxon>Bacteria</taxon>
        <taxon>Bacillati</taxon>
        <taxon>Actinomycetota</taxon>
        <taxon>Actinomycetes</taxon>
        <taxon>Micrococcales</taxon>
        <taxon>Intrasporangiaceae</taxon>
        <taxon>Lapillicoccus</taxon>
    </lineage>
</organism>